<sequence length="216" mass="23571">MLPQPGGGPITRQEYGETAWKSWLDVSKNYADDWKQQHVPQDQLDRDSIARPGGHTDMCWARPDLCTAEPGASGLGIDAEVALIGAVEAMSPDDFYKLELNPDEIDKRGVGFLNWSNDGCSSSPDGIGGASFLGACARHDFSYRNRSAWEDATGQNIFSKDARRAADDRLAQGLYDACDLTCDGAAPIYWTFVHGYGDGAFPNILPWDGWLPGFGF</sequence>
<reference evidence="1" key="1">
    <citation type="submission" date="2020-05" db="EMBL/GenBank/DDBJ databases">
        <authorList>
            <person name="Chiriac C."/>
            <person name="Salcher M."/>
            <person name="Ghai R."/>
            <person name="Kavagutti S V."/>
        </authorList>
    </citation>
    <scope>NUCLEOTIDE SEQUENCE</scope>
</reference>
<dbReference type="InterPro" id="IPR036444">
    <property type="entry name" value="PLipase_A2_dom_sf"/>
</dbReference>
<dbReference type="GO" id="GO:0004623">
    <property type="term" value="F:phospholipase A2 activity"/>
    <property type="evidence" value="ECO:0007669"/>
    <property type="project" value="InterPro"/>
</dbReference>
<evidence type="ECO:0000313" key="1">
    <source>
        <dbReference type="EMBL" id="CAB4692024.1"/>
    </source>
</evidence>
<dbReference type="AlphaFoldDB" id="A0A6J6P6P3"/>
<dbReference type="SUPFAM" id="SSF48619">
    <property type="entry name" value="Phospholipase A2, PLA2"/>
    <property type="match status" value="1"/>
</dbReference>
<dbReference type="EMBL" id="CAEZXM010000132">
    <property type="protein sequence ID" value="CAB4692024.1"/>
    <property type="molecule type" value="Genomic_DNA"/>
</dbReference>
<dbReference type="GO" id="GO:0006644">
    <property type="term" value="P:phospholipid metabolic process"/>
    <property type="evidence" value="ECO:0007669"/>
    <property type="project" value="InterPro"/>
</dbReference>
<dbReference type="GO" id="GO:0050482">
    <property type="term" value="P:arachidonate secretion"/>
    <property type="evidence" value="ECO:0007669"/>
    <property type="project" value="InterPro"/>
</dbReference>
<name>A0A6J6P6P3_9ZZZZ</name>
<protein>
    <submittedName>
        <fullName evidence="1">Unannotated protein</fullName>
    </submittedName>
</protein>
<dbReference type="Pfam" id="PF09056">
    <property type="entry name" value="Phospholip_A2_3"/>
    <property type="match status" value="1"/>
</dbReference>
<organism evidence="1">
    <name type="scientific">freshwater metagenome</name>
    <dbReference type="NCBI Taxonomy" id="449393"/>
    <lineage>
        <taxon>unclassified sequences</taxon>
        <taxon>metagenomes</taxon>
        <taxon>ecological metagenomes</taxon>
    </lineage>
</organism>
<proteinExistence type="predicted"/>
<dbReference type="Gene3D" id="1.20.90.10">
    <property type="entry name" value="Phospholipase A2 domain"/>
    <property type="match status" value="1"/>
</dbReference>
<accession>A0A6J6P6P3</accession>
<dbReference type="InterPro" id="IPR015141">
    <property type="entry name" value="PLipase_A2_prok/fun"/>
</dbReference>
<gene>
    <name evidence="1" type="ORF">UFOPK2366_00812</name>
</gene>